<evidence type="ECO:0000313" key="2">
    <source>
        <dbReference type="EMBL" id="AIT70783.1"/>
    </source>
</evidence>
<evidence type="ECO:0000259" key="1">
    <source>
        <dbReference type="Pfam" id="PF07190"/>
    </source>
</evidence>
<accession>A0A097IW02</accession>
<proteinExistence type="predicted"/>
<gene>
    <name evidence="2" type="primary">168</name>
</gene>
<reference evidence="2 3" key="1">
    <citation type="submission" date="2014-09" db="EMBL/GenBank/DDBJ databases">
        <title>Complete Genome Sequence of the Embu Virus Strain SPAn 880.</title>
        <authorList>
            <person name="Ibrahim M.S."/>
            <person name="Antwerpen M.H."/>
            <person name="Georgi E."/>
            <person name="Vette P."/>
            <person name="Zoeller G."/>
            <person name="Meyer H."/>
        </authorList>
    </citation>
    <scope>NUCLEOTIDE SEQUENCE [LARGE SCALE GENOMIC DNA]</scope>
    <source>
        <strain evidence="2">SPAn880</strain>
    </source>
</reference>
<dbReference type="InterPro" id="IPR010806">
    <property type="entry name" value="Poxvirus_TNF-rcpt-II_C"/>
</dbReference>
<protein>
    <submittedName>
        <fullName evidence="2">TNF-like receptor protein CrmB</fullName>
    </submittedName>
</protein>
<dbReference type="Proteomes" id="UP000121784">
    <property type="component" value="Segment"/>
</dbReference>
<dbReference type="EMBL" id="KM595078">
    <property type="protein sequence ID" value="AIT70783.1"/>
    <property type="molecule type" value="Genomic_DNA"/>
</dbReference>
<name>A0A097IW02_9POXV</name>
<sequence length="192" mass="21998">MIKIFFMFVMCQLSLIYPYEYEDKYISNTFNYISIDIEMSNVNKTSCTKEINDNGKSQIINTSELSITLNITDCDPKFTTGYYSTNNKNSMAGFFTSGDTFQDKSKKCKLSMEIKCIGKDVSYLKTDLVTTPPNPKIHSEDLIIIGSCLKNIDVYFLYLYLDDNKLEKDYTNYHIGNNINTSGILPQECNIV</sequence>
<keyword evidence="2" id="KW-0675">Receptor</keyword>
<evidence type="ECO:0000313" key="3">
    <source>
        <dbReference type="Proteomes" id="UP000121784"/>
    </source>
</evidence>
<organism evidence="2 3">
    <name type="scientific">Cotia virus</name>
    <dbReference type="NCBI Taxonomy" id="39444"/>
    <lineage>
        <taxon>Viruses</taxon>
        <taxon>Varidnaviria</taxon>
        <taxon>Bamfordvirae</taxon>
        <taxon>Nucleocytoviricota</taxon>
        <taxon>Pokkesviricetes</taxon>
        <taxon>Chitovirales</taxon>
        <taxon>Poxviridae</taxon>
        <taxon>Chordopoxvirinae</taxon>
        <taxon>Oryzopoxvirus</taxon>
        <taxon>Oryzopoxvirus cotia</taxon>
    </lineage>
</organism>
<dbReference type="Pfam" id="PF07190">
    <property type="entry name" value="CrmD_SECRET"/>
    <property type="match status" value="1"/>
</dbReference>
<feature type="domain" description="Poxvirus TNF receptor-II C-terminal" evidence="1">
    <location>
        <begin position="1"/>
        <end position="177"/>
    </location>
</feature>
<dbReference type="Gene3D" id="2.60.240.20">
    <property type="match status" value="1"/>
</dbReference>